<sequence>MEDNLLSAARAVPPGSGGCPRRSQPQEGTDTDLVIHLRVGPADELELQLAARLKAQKEGIKGHVVLPAFTLRLKFFKLQNVPINKMQLDVQVPAAYLIFPEEQLIKGSEV</sequence>
<dbReference type="EMBL" id="JANPWB010000002">
    <property type="protein sequence ID" value="KAJ1206930.1"/>
    <property type="molecule type" value="Genomic_DNA"/>
</dbReference>
<reference evidence="2" key="1">
    <citation type="journal article" date="2022" name="bioRxiv">
        <title>Sequencing and chromosome-scale assembly of the giantPleurodeles waltlgenome.</title>
        <authorList>
            <person name="Brown T."/>
            <person name="Elewa A."/>
            <person name="Iarovenko S."/>
            <person name="Subramanian E."/>
            <person name="Araus A.J."/>
            <person name="Petzold A."/>
            <person name="Susuki M."/>
            <person name="Suzuki K.-i.T."/>
            <person name="Hayashi T."/>
            <person name="Toyoda A."/>
            <person name="Oliveira C."/>
            <person name="Osipova E."/>
            <person name="Leigh N.D."/>
            <person name="Simon A."/>
            <person name="Yun M.H."/>
        </authorList>
    </citation>
    <scope>NUCLEOTIDE SEQUENCE</scope>
    <source>
        <strain evidence="2">20211129_DDA</strain>
        <tissue evidence="2">Liver</tissue>
    </source>
</reference>
<evidence type="ECO:0000313" key="3">
    <source>
        <dbReference type="Proteomes" id="UP001066276"/>
    </source>
</evidence>
<gene>
    <name evidence="2" type="ORF">NDU88_002323</name>
</gene>
<evidence type="ECO:0000313" key="2">
    <source>
        <dbReference type="EMBL" id="KAJ1206930.1"/>
    </source>
</evidence>
<organism evidence="2 3">
    <name type="scientific">Pleurodeles waltl</name>
    <name type="common">Iberian ribbed newt</name>
    <dbReference type="NCBI Taxonomy" id="8319"/>
    <lineage>
        <taxon>Eukaryota</taxon>
        <taxon>Metazoa</taxon>
        <taxon>Chordata</taxon>
        <taxon>Craniata</taxon>
        <taxon>Vertebrata</taxon>
        <taxon>Euteleostomi</taxon>
        <taxon>Amphibia</taxon>
        <taxon>Batrachia</taxon>
        <taxon>Caudata</taxon>
        <taxon>Salamandroidea</taxon>
        <taxon>Salamandridae</taxon>
        <taxon>Pleurodelinae</taxon>
        <taxon>Pleurodeles</taxon>
    </lineage>
</organism>
<dbReference type="AlphaFoldDB" id="A0AAV7VZ12"/>
<feature type="region of interest" description="Disordered" evidence="1">
    <location>
        <begin position="1"/>
        <end position="29"/>
    </location>
</feature>
<evidence type="ECO:0000256" key="1">
    <source>
        <dbReference type="SAM" id="MobiDB-lite"/>
    </source>
</evidence>
<proteinExistence type="predicted"/>
<dbReference type="Proteomes" id="UP001066276">
    <property type="component" value="Chromosome 1_2"/>
</dbReference>
<name>A0AAV7VZ12_PLEWA</name>
<keyword evidence="3" id="KW-1185">Reference proteome</keyword>
<comment type="caution">
    <text evidence="2">The sequence shown here is derived from an EMBL/GenBank/DDBJ whole genome shotgun (WGS) entry which is preliminary data.</text>
</comment>
<protein>
    <submittedName>
        <fullName evidence="2">Uncharacterized protein</fullName>
    </submittedName>
</protein>
<accession>A0AAV7VZ12</accession>